<dbReference type="InterPro" id="IPR048816">
    <property type="entry name" value="Peptidase_M17_N_1"/>
</dbReference>
<evidence type="ECO:0000256" key="1">
    <source>
        <dbReference type="ARBA" id="ARBA00009528"/>
    </source>
</evidence>
<keyword evidence="8" id="KW-1185">Reference proteome</keyword>
<evidence type="ECO:0000259" key="6">
    <source>
        <dbReference type="PROSITE" id="PS00631"/>
    </source>
</evidence>
<dbReference type="InterPro" id="IPR000819">
    <property type="entry name" value="Peptidase_M17_C"/>
</dbReference>
<keyword evidence="5" id="KW-0464">Manganese</keyword>
<dbReference type="PATRIC" id="fig|1429438.4.peg.7158"/>
<keyword evidence="3" id="KW-0645">Protease</keyword>
<evidence type="ECO:0000256" key="2">
    <source>
        <dbReference type="ARBA" id="ARBA00022438"/>
    </source>
</evidence>
<dbReference type="EMBL" id="AZHW01001191">
    <property type="protein sequence ID" value="ETW93678.1"/>
    <property type="molecule type" value="Genomic_DNA"/>
</dbReference>
<protein>
    <submittedName>
        <fullName evidence="7">Cytosol aminopeptidase</fullName>
    </submittedName>
</protein>
<evidence type="ECO:0000256" key="3">
    <source>
        <dbReference type="ARBA" id="ARBA00022670"/>
    </source>
</evidence>
<dbReference type="SUPFAM" id="SSF52949">
    <property type="entry name" value="Macro domain-like"/>
    <property type="match status" value="1"/>
</dbReference>
<name>W4L6F8_ENTF1</name>
<dbReference type="Gene3D" id="3.40.220.10">
    <property type="entry name" value="Leucine Aminopeptidase, subunit E, domain 1"/>
    <property type="match status" value="1"/>
</dbReference>
<proteinExistence type="inferred from homology"/>
<dbReference type="InterPro" id="IPR011356">
    <property type="entry name" value="Leucine_aapep/pepB"/>
</dbReference>
<sequence>MHACFLDTRPADAIPIIPVVEQNFSDDRNEWLSRQEPLRARWLTTTGFKAKPGSHCLIPNADGTLNAVVAGAASVGDLWAGGTLPTQLPAGSYYLDADWEISAREQFAVGWGLGAYRFTRYKSAPDIEAKLAIDPACHAAAIESQVASAYLVRDLINTAAEDMMPEHLAEAIVTVAQDFGATVTQIIGDDLLAKNYPTVHTVGRASRNAPRLIDLRWGNPEHPKVTLVGKGVCFDSGGLDIKPASGMRMMKKDMGGAAHALGVARLVMQSELPVSLRLLVPAVENAVSGESFRPGDVITSRKGITIEVDNTDAEGRLILCDALAEGRSEAPEVMIDFATLTGAARVALGTDLPAMFTNSDAMANDLLSAAETAQDPVWRMPLHRPYRKMLDSKIADIANAASVPFGGAITAALFLQEFVEAGTDWAHFDIMAWNRSTQPGRPEGGEAMSMRAVYAYLQRRYGAAHLTE</sequence>
<reference evidence="7 8" key="1">
    <citation type="journal article" date="2014" name="Nature">
        <title>An environmental bacterial taxon with a large and distinct metabolic repertoire.</title>
        <authorList>
            <person name="Wilson M.C."/>
            <person name="Mori T."/>
            <person name="Ruckert C."/>
            <person name="Uria A.R."/>
            <person name="Helf M.J."/>
            <person name="Takada K."/>
            <person name="Gernert C."/>
            <person name="Steffens U.A."/>
            <person name="Heycke N."/>
            <person name="Schmitt S."/>
            <person name="Rinke C."/>
            <person name="Helfrich E.J."/>
            <person name="Brachmann A.O."/>
            <person name="Gurgui C."/>
            <person name="Wakimoto T."/>
            <person name="Kracht M."/>
            <person name="Crusemann M."/>
            <person name="Hentschel U."/>
            <person name="Abe I."/>
            <person name="Matsunaga S."/>
            <person name="Kalinowski J."/>
            <person name="Takeyama H."/>
            <person name="Piel J."/>
        </authorList>
    </citation>
    <scope>NUCLEOTIDE SEQUENCE [LARGE SCALE GENOMIC DNA]</scope>
    <source>
        <strain evidence="8">TSY1</strain>
    </source>
</reference>
<accession>W4L6F8</accession>
<keyword evidence="2 7" id="KW-0031">Aminopeptidase</keyword>
<comment type="similarity">
    <text evidence="1">Belongs to the peptidase M17 family.</text>
</comment>
<dbReference type="GO" id="GO:0070006">
    <property type="term" value="F:metalloaminopeptidase activity"/>
    <property type="evidence" value="ECO:0007669"/>
    <property type="project" value="InterPro"/>
</dbReference>
<organism evidence="7 8">
    <name type="scientific">Entotheonella factor</name>
    <dbReference type="NCBI Taxonomy" id="1429438"/>
    <lineage>
        <taxon>Bacteria</taxon>
        <taxon>Pseudomonadati</taxon>
        <taxon>Nitrospinota/Tectimicrobiota group</taxon>
        <taxon>Candidatus Tectimicrobiota</taxon>
        <taxon>Candidatus Entotheonellia</taxon>
        <taxon>Candidatus Entotheonellales</taxon>
        <taxon>Candidatus Entotheonellaceae</taxon>
        <taxon>Candidatus Entotheonella</taxon>
    </lineage>
</organism>
<dbReference type="CDD" id="cd00433">
    <property type="entry name" value="Peptidase_M17"/>
    <property type="match status" value="1"/>
</dbReference>
<dbReference type="PRINTS" id="PR00481">
    <property type="entry name" value="LAMNOPPTDASE"/>
</dbReference>
<evidence type="ECO:0000313" key="7">
    <source>
        <dbReference type="EMBL" id="ETW93678.1"/>
    </source>
</evidence>
<dbReference type="GO" id="GO:0005737">
    <property type="term" value="C:cytoplasm"/>
    <property type="evidence" value="ECO:0007669"/>
    <property type="project" value="InterPro"/>
</dbReference>
<feature type="domain" description="Cytosol aminopeptidase" evidence="6">
    <location>
        <begin position="310"/>
        <end position="317"/>
    </location>
</feature>
<dbReference type="PANTHER" id="PTHR11963">
    <property type="entry name" value="LEUCINE AMINOPEPTIDASE-RELATED"/>
    <property type="match status" value="1"/>
</dbReference>
<keyword evidence="4" id="KW-0378">Hydrolase</keyword>
<dbReference type="Pfam" id="PF21337">
    <property type="entry name" value="Peptidase_M17_N_1"/>
    <property type="match status" value="1"/>
</dbReference>
<dbReference type="GO" id="GO:0030145">
    <property type="term" value="F:manganese ion binding"/>
    <property type="evidence" value="ECO:0007669"/>
    <property type="project" value="InterPro"/>
</dbReference>
<dbReference type="AlphaFoldDB" id="W4L6F8"/>
<dbReference type="PANTHER" id="PTHR11963:SF20">
    <property type="entry name" value="PEPTIDASE B"/>
    <property type="match status" value="1"/>
</dbReference>
<dbReference type="GO" id="GO:0006508">
    <property type="term" value="P:proteolysis"/>
    <property type="evidence" value="ECO:0007669"/>
    <property type="project" value="UniProtKB-KW"/>
</dbReference>
<dbReference type="InterPro" id="IPR043472">
    <property type="entry name" value="Macro_dom-like"/>
</dbReference>
<dbReference type="HOGENOM" id="CLU_013734_2_1_7"/>
<dbReference type="Proteomes" id="UP000019141">
    <property type="component" value="Unassembled WGS sequence"/>
</dbReference>
<dbReference type="PROSITE" id="PS00631">
    <property type="entry name" value="CYTOSOL_AP"/>
    <property type="match status" value="1"/>
</dbReference>
<dbReference type="SUPFAM" id="SSF53187">
    <property type="entry name" value="Zn-dependent exopeptidases"/>
    <property type="match status" value="1"/>
</dbReference>
<evidence type="ECO:0000313" key="8">
    <source>
        <dbReference type="Proteomes" id="UP000019141"/>
    </source>
</evidence>
<dbReference type="Gene3D" id="3.40.630.10">
    <property type="entry name" value="Zn peptidases"/>
    <property type="match status" value="1"/>
</dbReference>
<dbReference type="Pfam" id="PF00883">
    <property type="entry name" value="Peptidase_M17"/>
    <property type="match status" value="1"/>
</dbReference>
<comment type="caution">
    <text evidence="7">The sequence shown here is derived from an EMBL/GenBank/DDBJ whole genome shotgun (WGS) entry which is preliminary data.</text>
</comment>
<gene>
    <name evidence="7" type="ORF">ETSY1_38155</name>
</gene>
<evidence type="ECO:0000256" key="5">
    <source>
        <dbReference type="ARBA" id="ARBA00023211"/>
    </source>
</evidence>
<evidence type="ECO:0000256" key="4">
    <source>
        <dbReference type="ARBA" id="ARBA00022801"/>
    </source>
</evidence>